<reference evidence="1" key="1">
    <citation type="submission" date="2020-05" db="EMBL/GenBank/DDBJ databases">
        <authorList>
            <person name="Delgado-Blas J."/>
        </authorList>
    </citation>
    <scope>NUCLEOTIDE SEQUENCE</scope>
    <source>
        <strain evidence="1">BB1454</strain>
    </source>
</reference>
<evidence type="ECO:0000313" key="2">
    <source>
        <dbReference type="Proteomes" id="UP000834458"/>
    </source>
</evidence>
<dbReference type="Proteomes" id="UP000834458">
    <property type="component" value="Unassembled WGS sequence"/>
</dbReference>
<sequence length="65" mass="7043">MVTDPAQACRFWMASLLSIADLSPAAAPPAPAPSPRAPGVRPPWRPHPVYLYVLWPHLALLLYAG</sequence>
<evidence type="ECO:0000313" key="1">
    <source>
        <dbReference type="EMBL" id="CAB5672146.1"/>
    </source>
</evidence>
<dbReference type="AlphaFoldDB" id="A0AA35D5N5"/>
<accession>A0AA35D5N5</accession>
<protein>
    <submittedName>
        <fullName evidence="1">Uncharacterized protein</fullName>
    </submittedName>
</protein>
<comment type="caution">
    <text evidence="1">The sequence shown here is derived from an EMBL/GenBank/DDBJ whole genome shotgun (WGS) entry which is preliminary data.</text>
</comment>
<organism evidence="1 2">
    <name type="scientific">Comamonas aquatica</name>
    <dbReference type="NCBI Taxonomy" id="225991"/>
    <lineage>
        <taxon>Bacteria</taxon>
        <taxon>Pseudomonadati</taxon>
        <taxon>Pseudomonadota</taxon>
        <taxon>Betaproteobacteria</taxon>
        <taxon>Burkholderiales</taxon>
        <taxon>Comamonadaceae</taxon>
        <taxon>Comamonas</taxon>
    </lineage>
</organism>
<gene>
    <name evidence="1" type="ORF">GHA_00921</name>
</gene>
<dbReference type="EMBL" id="CAHPSC010000009">
    <property type="protein sequence ID" value="CAB5672146.1"/>
    <property type="molecule type" value="Genomic_DNA"/>
</dbReference>
<dbReference type="RefSeq" id="WP_155895456.1">
    <property type="nucleotide sequence ID" value="NZ_CAHPRW010000017.1"/>
</dbReference>
<proteinExistence type="predicted"/>
<name>A0AA35D5N5_9BURK</name>